<dbReference type="GO" id="GO:0008320">
    <property type="term" value="F:protein transmembrane transporter activity"/>
    <property type="evidence" value="ECO:0007669"/>
    <property type="project" value="UniProtKB-UniRule"/>
</dbReference>
<dbReference type="HAMAP" id="MF_00236">
    <property type="entry name" value="TatA_E"/>
    <property type="match status" value="1"/>
</dbReference>
<feature type="compositionally biased region" description="Basic and acidic residues" evidence="10">
    <location>
        <begin position="40"/>
        <end position="52"/>
    </location>
</feature>
<keyword evidence="6 9" id="KW-1133">Transmembrane helix</keyword>
<accession>A0A2H5XEE1</accession>
<evidence type="ECO:0000256" key="1">
    <source>
        <dbReference type="ARBA" id="ARBA00004162"/>
    </source>
</evidence>
<keyword evidence="8 9" id="KW-0472">Membrane</keyword>
<dbReference type="GO" id="GO:0033281">
    <property type="term" value="C:TAT protein transport complex"/>
    <property type="evidence" value="ECO:0007669"/>
    <property type="project" value="UniProtKB-UniRule"/>
</dbReference>
<comment type="subunit">
    <text evidence="9">Forms a complex with TatC.</text>
</comment>
<feature type="region of interest" description="Disordered" evidence="10">
    <location>
        <begin position="40"/>
        <end position="65"/>
    </location>
</feature>
<reference evidence="12" key="1">
    <citation type="submission" date="2017-09" db="EMBL/GenBank/DDBJ databases">
        <title>Metaegenomics of thermophilic ammonia-oxidizing enrichment culture.</title>
        <authorList>
            <person name="Kato S."/>
            <person name="Suzuki K."/>
        </authorList>
    </citation>
    <scope>NUCLEOTIDE SEQUENCE [LARGE SCALE GENOMIC DNA]</scope>
</reference>
<dbReference type="Proteomes" id="UP000236173">
    <property type="component" value="Unassembled WGS sequence"/>
</dbReference>
<evidence type="ECO:0000256" key="10">
    <source>
        <dbReference type="SAM" id="MobiDB-lite"/>
    </source>
</evidence>
<sequence length="65" mass="6870">MLGPTELLIIGGVVVLLFGAKKVPELLGSLGQGIKEFKKAMREEEDAPKSTEAEGSSTPRSTQAK</sequence>
<proteinExistence type="inferred from homology"/>
<comment type="similarity">
    <text evidence="9">Belongs to the TatA/E family.</text>
</comment>
<evidence type="ECO:0000256" key="4">
    <source>
        <dbReference type="ARBA" id="ARBA00022692"/>
    </source>
</evidence>
<dbReference type="InterPro" id="IPR006312">
    <property type="entry name" value="TatA/E"/>
</dbReference>
<comment type="subcellular location">
    <subcellularLocation>
        <location evidence="1 9">Cell membrane</location>
        <topology evidence="1 9">Single-pass membrane protein</topology>
    </subcellularLocation>
</comment>
<evidence type="ECO:0000313" key="11">
    <source>
        <dbReference type="EMBL" id="GBC99558.1"/>
    </source>
</evidence>
<feature type="compositionally biased region" description="Polar residues" evidence="10">
    <location>
        <begin position="53"/>
        <end position="65"/>
    </location>
</feature>
<dbReference type="Pfam" id="PF02416">
    <property type="entry name" value="TatA_B_E"/>
    <property type="match status" value="1"/>
</dbReference>
<comment type="caution">
    <text evidence="11">The sequence shown here is derived from an EMBL/GenBank/DDBJ whole genome shotgun (WGS) entry which is preliminary data.</text>
</comment>
<protein>
    <recommendedName>
        <fullName evidence="9">Sec-independent protein translocase protein TatA</fullName>
    </recommendedName>
</protein>
<organism evidence="11 12">
    <name type="scientific">Candidatus Fervidibacter japonicus</name>
    <dbReference type="NCBI Taxonomy" id="2035412"/>
    <lineage>
        <taxon>Bacteria</taxon>
        <taxon>Candidatus Fervidibacterota</taxon>
        <taxon>Candidatus Fervidibacter</taxon>
    </lineage>
</organism>
<evidence type="ECO:0000256" key="5">
    <source>
        <dbReference type="ARBA" id="ARBA00022927"/>
    </source>
</evidence>
<comment type="function">
    <text evidence="9">Part of the twin-arginine translocation (Tat) system that transports large folded proteins containing a characteristic twin-arginine motif in their signal peptide across membranes. TatA could form the protein-conducting channel of the Tat system.</text>
</comment>
<keyword evidence="7 9" id="KW-0811">Translocation</keyword>
<dbReference type="Gene3D" id="1.20.5.3310">
    <property type="match status" value="1"/>
</dbReference>
<evidence type="ECO:0000256" key="2">
    <source>
        <dbReference type="ARBA" id="ARBA00022448"/>
    </source>
</evidence>
<evidence type="ECO:0000256" key="3">
    <source>
        <dbReference type="ARBA" id="ARBA00022475"/>
    </source>
</evidence>
<evidence type="ECO:0000256" key="6">
    <source>
        <dbReference type="ARBA" id="ARBA00022989"/>
    </source>
</evidence>
<evidence type="ECO:0000256" key="8">
    <source>
        <dbReference type="ARBA" id="ARBA00023136"/>
    </source>
</evidence>
<gene>
    <name evidence="11" type="primary">tatA_2</name>
    <name evidence="9" type="synonym">tatA</name>
    <name evidence="11" type="ORF">HRbin17_02084</name>
</gene>
<keyword evidence="5 9" id="KW-0653">Protein transport</keyword>
<dbReference type="PANTHER" id="PTHR42982">
    <property type="entry name" value="SEC-INDEPENDENT PROTEIN TRANSLOCASE PROTEIN TATA"/>
    <property type="match status" value="1"/>
</dbReference>
<keyword evidence="4 9" id="KW-0812">Transmembrane</keyword>
<dbReference type="NCBIfam" id="TIGR01411">
    <property type="entry name" value="tatAE"/>
    <property type="match status" value="1"/>
</dbReference>
<keyword evidence="3 9" id="KW-1003">Cell membrane</keyword>
<dbReference type="GO" id="GO:0043953">
    <property type="term" value="P:protein transport by the Tat complex"/>
    <property type="evidence" value="ECO:0007669"/>
    <property type="project" value="UniProtKB-UniRule"/>
</dbReference>
<dbReference type="AlphaFoldDB" id="A0A2H5XEE1"/>
<dbReference type="EMBL" id="BEHT01000030">
    <property type="protein sequence ID" value="GBC99558.1"/>
    <property type="molecule type" value="Genomic_DNA"/>
</dbReference>
<evidence type="ECO:0000256" key="7">
    <source>
        <dbReference type="ARBA" id="ARBA00023010"/>
    </source>
</evidence>
<evidence type="ECO:0000313" key="12">
    <source>
        <dbReference type="Proteomes" id="UP000236173"/>
    </source>
</evidence>
<dbReference type="PANTHER" id="PTHR42982:SF1">
    <property type="entry name" value="SEC-INDEPENDENT PROTEIN TRANSLOCASE PROTEIN TATA"/>
    <property type="match status" value="1"/>
</dbReference>
<keyword evidence="2 9" id="KW-0813">Transport</keyword>
<evidence type="ECO:0000256" key="9">
    <source>
        <dbReference type="HAMAP-Rule" id="MF_00236"/>
    </source>
</evidence>
<dbReference type="InterPro" id="IPR003369">
    <property type="entry name" value="TatA/B/E"/>
</dbReference>
<name>A0A2H5XEE1_9BACT</name>